<accession>A0A438C5B7</accession>
<protein>
    <submittedName>
        <fullName evidence="2">Uncharacterized protein</fullName>
    </submittedName>
</protein>
<name>A0A438C5B7_VITVI</name>
<sequence length="163" mass="18094">MEPAALAVKNPDNAGNQRREGSYGNPKEFHKLQIEQLLKLLNQSQNTSNNIPSCTIAQKGTFVNALNAKSCHPWIIDPGAIDHMTGNSSLFATYSPRPGNFKDPHSGKTIDNVKEHEGLYMFEDEISICGQARVGSLDVFNTKDDEIMLWHLSDLLGLPKYQP</sequence>
<comment type="caution">
    <text evidence="2">The sequence shown here is derived from an EMBL/GenBank/DDBJ whole genome shotgun (WGS) entry which is preliminary data.</text>
</comment>
<evidence type="ECO:0000313" key="3">
    <source>
        <dbReference type="Proteomes" id="UP000288805"/>
    </source>
</evidence>
<proteinExistence type="predicted"/>
<gene>
    <name evidence="2" type="ORF">CK203_105233</name>
</gene>
<dbReference type="EMBL" id="QGNW01002525">
    <property type="protein sequence ID" value="RVW18441.1"/>
    <property type="molecule type" value="Genomic_DNA"/>
</dbReference>
<evidence type="ECO:0000256" key="1">
    <source>
        <dbReference type="SAM" id="MobiDB-lite"/>
    </source>
</evidence>
<dbReference type="Proteomes" id="UP000288805">
    <property type="component" value="Unassembled WGS sequence"/>
</dbReference>
<reference evidence="2 3" key="1">
    <citation type="journal article" date="2018" name="PLoS Genet.">
        <title>Population sequencing reveals clonal diversity and ancestral inbreeding in the grapevine cultivar Chardonnay.</title>
        <authorList>
            <person name="Roach M.J."/>
            <person name="Johnson D.L."/>
            <person name="Bohlmann J."/>
            <person name="van Vuuren H.J."/>
            <person name="Jones S.J."/>
            <person name="Pretorius I.S."/>
            <person name="Schmidt S.A."/>
            <person name="Borneman A.R."/>
        </authorList>
    </citation>
    <scope>NUCLEOTIDE SEQUENCE [LARGE SCALE GENOMIC DNA]</scope>
    <source>
        <strain evidence="3">cv. Chardonnay</strain>
        <tissue evidence="2">Leaf</tissue>
    </source>
</reference>
<evidence type="ECO:0000313" key="2">
    <source>
        <dbReference type="EMBL" id="RVW18441.1"/>
    </source>
</evidence>
<dbReference type="AlphaFoldDB" id="A0A438C5B7"/>
<feature type="region of interest" description="Disordered" evidence="1">
    <location>
        <begin position="1"/>
        <end position="25"/>
    </location>
</feature>
<organism evidence="2 3">
    <name type="scientific">Vitis vinifera</name>
    <name type="common">Grape</name>
    <dbReference type="NCBI Taxonomy" id="29760"/>
    <lineage>
        <taxon>Eukaryota</taxon>
        <taxon>Viridiplantae</taxon>
        <taxon>Streptophyta</taxon>
        <taxon>Embryophyta</taxon>
        <taxon>Tracheophyta</taxon>
        <taxon>Spermatophyta</taxon>
        <taxon>Magnoliopsida</taxon>
        <taxon>eudicotyledons</taxon>
        <taxon>Gunneridae</taxon>
        <taxon>Pentapetalae</taxon>
        <taxon>rosids</taxon>
        <taxon>Vitales</taxon>
        <taxon>Vitaceae</taxon>
        <taxon>Viteae</taxon>
        <taxon>Vitis</taxon>
    </lineage>
</organism>